<reference evidence="4 5" key="1">
    <citation type="submission" date="2020-08" db="EMBL/GenBank/DDBJ databases">
        <title>A Genomic Blueprint of the Chicken Gut Microbiome.</title>
        <authorList>
            <person name="Gilroy R."/>
            <person name="Ravi A."/>
            <person name="Getino M."/>
            <person name="Pursley I."/>
            <person name="Horton D.L."/>
            <person name="Alikhan N.-F."/>
            <person name="Baker D."/>
            <person name="Gharbi K."/>
            <person name="Hall N."/>
            <person name="Watson M."/>
            <person name="Adriaenssens E.M."/>
            <person name="Foster-Nyarko E."/>
            <person name="Jarju S."/>
            <person name="Secka A."/>
            <person name="Antonio M."/>
            <person name="Oren A."/>
            <person name="Chaudhuri R."/>
            <person name="La Ragione R.M."/>
            <person name="Hildebrand F."/>
            <person name="Pallen M.J."/>
        </authorList>
    </citation>
    <scope>NUCLEOTIDE SEQUENCE [LARGE SCALE GENOMIC DNA]</scope>
    <source>
        <strain evidence="4 5">Sa2BVA9</strain>
    </source>
</reference>
<dbReference type="CDD" id="cd04735">
    <property type="entry name" value="OYE_like_4_FMN"/>
    <property type="match status" value="1"/>
</dbReference>
<evidence type="ECO:0000313" key="5">
    <source>
        <dbReference type="Proteomes" id="UP000608071"/>
    </source>
</evidence>
<dbReference type="PANTHER" id="PTHR43656:SF2">
    <property type="entry name" value="BINDING OXIDOREDUCTASE, PUTATIVE (AFU_ORTHOLOGUE AFUA_2G08260)-RELATED"/>
    <property type="match status" value="1"/>
</dbReference>
<evidence type="ECO:0000256" key="2">
    <source>
        <dbReference type="ARBA" id="ARBA00023002"/>
    </source>
</evidence>
<proteinExistence type="predicted"/>
<evidence type="ECO:0000256" key="1">
    <source>
        <dbReference type="ARBA" id="ARBA00022630"/>
    </source>
</evidence>
<dbReference type="SUPFAM" id="SSF51395">
    <property type="entry name" value="FMN-linked oxidoreductases"/>
    <property type="match status" value="1"/>
</dbReference>
<comment type="caution">
    <text evidence="4">The sequence shown here is derived from an EMBL/GenBank/DDBJ whole genome shotgun (WGS) entry which is preliminary data.</text>
</comment>
<evidence type="ECO:0000259" key="3">
    <source>
        <dbReference type="Pfam" id="PF00724"/>
    </source>
</evidence>
<dbReference type="PANTHER" id="PTHR43656">
    <property type="entry name" value="BINDING OXIDOREDUCTASE, PUTATIVE (AFU_ORTHOLOGUE AFUA_2G08260)-RELATED"/>
    <property type="match status" value="1"/>
</dbReference>
<dbReference type="Proteomes" id="UP000608071">
    <property type="component" value="Unassembled WGS sequence"/>
</dbReference>
<keyword evidence="2" id="KW-0560">Oxidoreductase</keyword>
<gene>
    <name evidence="4" type="ORF">H9647_21995</name>
</gene>
<feature type="domain" description="NADH:flavin oxidoreductase/NADH oxidase N-terminal" evidence="3">
    <location>
        <begin position="8"/>
        <end position="337"/>
    </location>
</feature>
<protein>
    <submittedName>
        <fullName evidence="4">NADH-dependent flavin oxidoreductase</fullName>
    </submittedName>
</protein>
<name>A0ABR8T4P3_9BACL</name>
<dbReference type="InterPro" id="IPR051799">
    <property type="entry name" value="NADH_flavin_oxidoreductase"/>
</dbReference>
<sequence>MNSKYNLLFDQVTLPNGMILKNRIMMAPMTHSSSNEDGTVSDAELEYYARRSNGASVVVTAVAYVTDNGVGFPGQFSVTDDSFVPGLKKLADTIKKQGAKAVLQIFHAGRLSPPDLVSGDVVSASAITSERPGSPEPRELQDAEIVSIIKDFGEATRRAIEAGFDGVEIHGANGYLIQQFFSPHSNRREDRWGGDVEKRLTFPLAVIDSVQSAVKKYAKGPFIVGYRFSPEEPETPGLTMEDTFVLTDALLEKNLDYLHVSLGDFWSKPRRGADDSKTRMEWIAERVGNRVPLIGVGNIQTADEALSALNTNVSMIALGRELIVEPDWVEKIESGNEEHIAVHLTKEDQERLVLPDPLWNMILGVPGWFPVLDLEESK</sequence>
<dbReference type="InterPro" id="IPR013785">
    <property type="entry name" value="Aldolase_TIM"/>
</dbReference>
<keyword evidence="1" id="KW-0285">Flavoprotein</keyword>
<accession>A0ABR8T4P3</accession>
<dbReference type="InterPro" id="IPR001155">
    <property type="entry name" value="OxRdtase_FMN_N"/>
</dbReference>
<evidence type="ECO:0000313" key="4">
    <source>
        <dbReference type="EMBL" id="MBD7970741.1"/>
    </source>
</evidence>
<dbReference type="Gene3D" id="3.20.20.70">
    <property type="entry name" value="Aldolase class I"/>
    <property type="match status" value="1"/>
</dbReference>
<organism evidence="4 5">
    <name type="scientific">Paenibacillus gallinarum</name>
    <dbReference type="NCBI Taxonomy" id="2762232"/>
    <lineage>
        <taxon>Bacteria</taxon>
        <taxon>Bacillati</taxon>
        <taxon>Bacillota</taxon>
        <taxon>Bacilli</taxon>
        <taxon>Bacillales</taxon>
        <taxon>Paenibacillaceae</taxon>
        <taxon>Paenibacillus</taxon>
    </lineage>
</organism>
<dbReference type="EMBL" id="JACSQL010000015">
    <property type="protein sequence ID" value="MBD7970741.1"/>
    <property type="molecule type" value="Genomic_DNA"/>
</dbReference>
<dbReference type="RefSeq" id="WP_191804120.1">
    <property type="nucleotide sequence ID" value="NZ_JACSQL010000015.1"/>
</dbReference>
<keyword evidence="5" id="KW-1185">Reference proteome</keyword>
<dbReference type="Pfam" id="PF00724">
    <property type="entry name" value="Oxidored_FMN"/>
    <property type="match status" value="1"/>
</dbReference>